<dbReference type="Pfam" id="PF13715">
    <property type="entry name" value="CarbopepD_reg_2"/>
    <property type="match status" value="1"/>
</dbReference>
<dbReference type="SMART" id="SM00965">
    <property type="entry name" value="STN"/>
    <property type="match status" value="1"/>
</dbReference>
<evidence type="ECO:0000256" key="7">
    <source>
        <dbReference type="ARBA" id="ARBA00023077"/>
    </source>
</evidence>
<evidence type="ECO:0000256" key="12">
    <source>
        <dbReference type="SAM" id="Coils"/>
    </source>
</evidence>
<dbReference type="Pfam" id="PF07715">
    <property type="entry name" value="Plug"/>
    <property type="match status" value="1"/>
</dbReference>
<dbReference type="GO" id="GO:0009279">
    <property type="term" value="C:cell outer membrane"/>
    <property type="evidence" value="ECO:0007669"/>
    <property type="project" value="UniProtKB-SubCell"/>
</dbReference>
<keyword evidence="8 10" id="KW-0472">Membrane</keyword>
<dbReference type="GO" id="GO:0006826">
    <property type="term" value="P:iron ion transport"/>
    <property type="evidence" value="ECO:0007669"/>
    <property type="project" value="UniProtKB-KW"/>
</dbReference>
<dbReference type="InterPro" id="IPR012910">
    <property type="entry name" value="Plug_dom"/>
</dbReference>
<dbReference type="EMBL" id="RJTM01000128">
    <property type="protein sequence ID" value="RNL80689.1"/>
    <property type="molecule type" value="Genomic_DNA"/>
</dbReference>
<dbReference type="Gene3D" id="2.40.170.20">
    <property type="entry name" value="TonB-dependent receptor, beta-barrel domain"/>
    <property type="match status" value="1"/>
</dbReference>
<keyword evidence="6" id="KW-0408">Iron</keyword>
<accession>A0A3N0DYJ9</accession>
<evidence type="ECO:0000256" key="6">
    <source>
        <dbReference type="ARBA" id="ARBA00023004"/>
    </source>
</evidence>
<dbReference type="SUPFAM" id="SSF56935">
    <property type="entry name" value="Porins"/>
    <property type="match status" value="1"/>
</dbReference>
<evidence type="ECO:0000313" key="15">
    <source>
        <dbReference type="Proteomes" id="UP000267469"/>
    </source>
</evidence>
<evidence type="ECO:0000256" key="8">
    <source>
        <dbReference type="ARBA" id="ARBA00023136"/>
    </source>
</evidence>
<dbReference type="SUPFAM" id="SSF49464">
    <property type="entry name" value="Carboxypeptidase regulatory domain-like"/>
    <property type="match status" value="1"/>
</dbReference>
<comment type="caution">
    <text evidence="14">The sequence shown here is derived from an EMBL/GenBank/DDBJ whole genome shotgun (WGS) entry which is preliminary data.</text>
</comment>
<dbReference type="InterPro" id="IPR039426">
    <property type="entry name" value="TonB-dep_rcpt-like"/>
</dbReference>
<dbReference type="Pfam" id="PF07660">
    <property type="entry name" value="STN"/>
    <property type="match status" value="1"/>
</dbReference>
<evidence type="ECO:0000313" key="14">
    <source>
        <dbReference type="EMBL" id="RNL80689.1"/>
    </source>
</evidence>
<evidence type="ECO:0000256" key="11">
    <source>
        <dbReference type="RuleBase" id="RU003357"/>
    </source>
</evidence>
<feature type="domain" description="Secretin/TonB short N-terminal" evidence="13">
    <location>
        <begin position="76"/>
        <end position="127"/>
    </location>
</feature>
<evidence type="ECO:0000256" key="4">
    <source>
        <dbReference type="ARBA" id="ARBA00022496"/>
    </source>
</evidence>
<dbReference type="InterPro" id="IPR011662">
    <property type="entry name" value="Secretin/TonB_short_N"/>
</dbReference>
<keyword evidence="5 10" id="KW-0812">Transmembrane</keyword>
<evidence type="ECO:0000256" key="9">
    <source>
        <dbReference type="ARBA" id="ARBA00023237"/>
    </source>
</evidence>
<dbReference type="OrthoDB" id="9768177at2"/>
<keyword evidence="4" id="KW-0410">Iron transport</keyword>
<keyword evidence="9 10" id="KW-0998">Cell outer membrane</keyword>
<dbReference type="AlphaFoldDB" id="A0A3N0DYJ9"/>
<dbReference type="Proteomes" id="UP000267469">
    <property type="component" value="Unassembled WGS sequence"/>
</dbReference>
<organism evidence="14 15">
    <name type="scientific">Sinomicrobium pectinilyticum</name>
    <dbReference type="NCBI Taxonomy" id="1084421"/>
    <lineage>
        <taxon>Bacteria</taxon>
        <taxon>Pseudomonadati</taxon>
        <taxon>Bacteroidota</taxon>
        <taxon>Flavobacteriia</taxon>
        <taxon>Flavobacteriales</taxon>
        <taxon>Flavobacteriaceae</taxon>
        <taxon>Sinomicrobium</taxon>
    </lineage>
</organism>
<evidence type="ECO:0000256" key="1">
    <source>
        <dbReference type="ARBA" id="ARBA00004571"/>
    </source>
</evidence>
<protein>
    <submittedName>
        <fullName evidence="14">SusC/RagA family TonB-linked outer membrane protein</fullName>
    </submittedName>
</protein>
<evidence type="ECO:0000256" key="3">
    <source>
        <dbReference type="ARBA" id="ARBA00022452"/>
    </source>
</evidence>
<dbReference type="PROSITE" id="PS52016">
    <property type="entry name" value="TONB_DEPENDENT_REC_3"/>
    <property type="match status" value="1"/>
</dbReference>
<proteinExistence type="inferred from homology"/>
<comment type="subcellular location">
    <subcellularLocation>
        <location evidence="1 10">Cell outer membrane</location>
        <topology evidence="1 10">Multi-pass membrane protein</topology>
    </subcellularLocation>
</comment>
<dbReference type="InterPro" id="IPR008969">
    <property type="entry name" value="CarboxyPept-like_regulatory"/>
</dbReference>
<gene>
    <name evidence="14" type="ORF">ED312_19130</name>
</gene>
<name>A0A3N0DYJ9_SINP1</name>
<evidence type="ECO:0000256" key="5">
    <source>
        <dbReference type="ARBA" id="ARBA00022692"/>
    </source>
</evidence>
<keyword evidence="3 10" id="KW-1134">Transmembrane beta strand</keyword>
<keyword evidence="15" id="KW-1185">Reference proteome</keyword>
<dbReference type="Gene3D" id="2.60.40.1120">
    <property type="entry name" value="Carboxypeptidase-like, regulatory domain"/>
    <property type="match status" value="1"/>
</dbReference>
<evidence type="ECO:0000256" key="10">
    <source>
        <dbReference type="PROSITE-ProRule" id="PRU01360"/>
    </source>
</evidence>
<dbReference type="InterPro" id="IPR036942">
    <property type="entry name" value="Beta-barrel_TonB_sf"/>
</dbReference>
<keyword evidence="4" id="KW-0406">Ion transport</keyword>
<keyword evidence="12" id="KW-0175">Coiled coil</keyword>
<evidence type="ECO:0000259" key="13">
    <source>
        <dbReference type="SMART" id="SM00965"/>
    </source>
</evidence>
<dbReference type="Gene3D" id="3.55.50.30">
    <property type="match status" value="1"/>
</dbReference>
<dbReference type="NCBIfam" id="TIGR04057">
    <property type="entry name" value="SusC_RagA_signa"/>
    <property type="match status" value="1"/>
</dbReference>
<evidence type="ECO:0000256" key="2">
    <source>
        <dbReference type="ARBA" id="ARBA00022448"/>
    </source>
</evidence>
<sequence>MKKNYRFKSFYRHSHPGSGKVPVKQMIRIMKIYVVLVCLTLGELFATNIRAQNISLRMEQQNLSEALAAIEQKTDYHFFYNARLVDVSKKVSINVSDMKLEEALTQLLHNVNIDYKLVKDQIVLFPKGDTYVVKMVEELIKEIEEKNSRKEIERVNLLLEKTAKGLNSVMQNMVRGTVTDQDGIPLPGVNIVVKGTTTGTQTDFDGKYTIAANQGQVLVFSYVGQKTTEITVGSSGVVDLQMEEDAQALEEVIVVAYGTVKKESFVGSATQINTEKLEGRSLTNVSQALEGASPGVQFTPSSGQPGSSPEIRIRGFSSVNLTNEPIYVVDGAIFTGDIASLNMNDVESFTILKDAASTSLYGAGAANGVVMITTKKGKSGKSRFTLDVSQGITQRSIPEYNRVNPKQYYEGMWEALRNSNALPGDPDIEAANQFASENIYKNNFLGYNPFDVPGDQLVGLDGKINPNANVIYDDLDWQKELFKTGYRSNIDFSYQGGTEKTDFFASINYLKESAYVINSNFERISARLNINTQPFDWFKTGLNIAASNSVSDQAVDGTTRNTSLVNPFRTTRAIGPIYPIYQHDPVTGEYILDDAGKRMYDHGDGDQIRGPGATPGRHPIQENLLNIDRDKNFNINTRGYADFYFWKDFTFTTNLAFDKRFHTNNDYWNNIVGDAAPAGRARKTAFNVLGVTFNQLLRYSTSIDEHNIEVLAGHESRKREVDQIAGGRRNQIVDGNIEFSNYVDITELSSYFREFNRESFFSRANYDYDNRYYVSGSIRTDGSSRFHSDRRWGTFWSVGGAWRLSNEKFLKNVSWIDQLKLRTSYGEVGNDGGDIHTGTSGLSFFAFRSLYELGDNNAAEAGITQQLTSGNPDLKWEANAQTDVALEFSFFNGRLSGEIEYYNRTTEDLIFERPVPVSAGFENILENIGDMYNRGVEITLGGNIIRNDNFNWRLDVNASTIKNRITRLPQEEIINGTKKLMVGKSIYDFWLRQWYGVDPADGAPLFIWDPETLDTDEYQQPLQDSDVREVNGRLVTTNQNKALFDYSGTSIPDVFGSISNVFRYKGLSLTTLFTYQIGGKTYDSNYQSIMNAGEYGSAWSTDILKRWQQPGDITDVPRVGVDGAHRNAANAGTSSRWLVDSDFIALRQVNLAYNFPDHLVEALGVDGLRIYMNGENLFAITKRKGLEPTQNFNGTTQNRFTPARVLTFGLNVQF</sequence>
<keyword evidence="7 11" id="KW-0798">TonB box</keyword>
<dbReference type="RefSeq" id="WP_123217635.1">
    <property type="nucleotide sequence ID" value="NZ_RJTM01000128.1"/>
</dbReference>
<dbReference type="InterPro" id="IPR037066">
    <property type="entry name" value="Plug_dom_sf"/>
</dbReference>
<feature type="coiled-coil region" evidence="12">
    <location>
        <begin position="133"/>
        <end position="160"/>
    </location>
</feature>
<dbReference type="InterPro" id="IPR023996">
    <property type="entry name" value="TonB-dep_OMP_SusC/RagA"/>
</dbReference>
<dbReference type="InterPro" id="IPR023997">
    <property type="entry name" value="TonB-dep_OMP_SusC/RagA_CS"/>
</dbReference>
<comment type="similarity">
    <text evidence="10 11">Belongs to the TonB-dependent receptor family.</text>
</comment>
<reference evidence="14 15" key="1">
    <citation type="submission" date="2018-10" db="EMBL/GenBank/DDBJ databases">
        <title>Sinomicrobium pectinilyticum sp. nov., a pectinase-producing bacterium isolated from alkaline and saline soil, and emended description of the genus Sinomicrobium.</title>
        <authorList>
            <person name="Cheng B."/>
            <person name="Li C."/>
            <person name="Lai Q."/>
            <person name="Du M."/>
            <person name="Shao Z."/>
            <person name="Xu P."/>
            <person name="Yang C."/>
        </authorList>
    </citation>
    <scope>NUCLEOTIDE SEQUENCE [LARGE SCALE GENOMIC DNA]</scope>
    <source>
        <strain evidence="14 15">5DNS001</strain>
    </source>
</reference>
<dbReference type="NCBIfam" id="TIGR04056">
    <property type="entry name" value="OMP_RagA_SusC"/>
    <property type="match status" value="1"/>
</dbReference>
<dbReference type="InterPro" id="IPR000531">
    <property type="entry name" value="Beta-barrel_TonB"/>
</dbReference>
<dbReference type="Gene3D" id="2.170.130.10">
    <property type="entry name" value="TonB-dependent receptor, plug domain"/>
    <property type="match status" value="1"/>
</dbReference>
<keyword evidence="2 10" id="KW-0813">Transport</keyword>
<dbReference type="Pfam" id="PF00593">
    <property type="entry name" value="TonB_dep_Rec_b-barrel"/>
    <property type="match status" value="1"/>
</dbReference>